<dbReference type="Pfam" id="PF15924">
    <property type="entry name" value="ALG11_N"/>
    <property type="match status" value="1"/>
</dbReference>
<dbReference type="GO" id="GO:0004377">
    <property type="term" value="F:GDP-Man:Man(3)GlcNAc(2)-PP-Dol alpha-1,2-mannosyltransferase activity"/>
    <property type="evidence" value="ECO:0007669"/>
    <property type="project" value="InterPro"/>
</dbReference>
<dbReference type="InterPro" id="IPR038013">
    <property type="entry name" value="ALG11"/>
</dbReference>
<proteinExistence type="predicted"/>
<evidence type="ECO:0000256" key="1">
    <source>
        <dbReference type="ARBA" id="ARBA00004586"/>
    </source>
</evidence>
<keyword evidence="2" id="KW-0808">Transferase</keyword>
<name>A0A9P8Q9I7_WICPI</name>
<dbReference type="PANTHER" id="PTHR45919:SF1">
    <property type="entry name" value="GDP-MAN:MAN(3)GLCNAC(2)-PP-DOL ALPHA-1,2-MANNOSYLTRANSFERASE"/>
    <property type="match status" value="1"/>
</dbReference>
<dbReference type="EMBL" id="JAEUBG010001928">
    <property type="protein sequence ID" value="KAH3685527.1"/>
    <property type="molecule type" value="Genomic_DNA"/>
</dbReference>
<dbReference type="SUPFAM" id="SSF53756">
    <property type="entry name" value="UDP-Glycosyltransferase/glycogen phosphorylase"/>
    <property type="match status" value="1"/>
</dbReference>
<dbReference type="AlphaFoldDB" id="A0A9P8Q9I7"/>
<dbReference type="Proteomes" id="UP000774326">
    <property type="component" value="Unassembled WGS sequence"/>
</dbReference>
<accession>A0A9P8Q9I7</accession>
<evidence type="ECO:0000256" key="2">
    <source>
        <dbReference type="ARBA" id="ARBA00022679"/>
    </source>
</evidence>
<dbReference type="InterPro" id="IPR031814">
    <property type="entry name" value="ALG11_N"/>
</dbReference>
<feature type="transmembrane region" description="Helical" evidence="4">
    <location>
        <begin position="147"/>
        <end position="165"/>
    </location>
</feature>
<evidence type="ECO:0000259" key="5">
    <source>
        <dbReference type="Pfam" id="PF15924"/>
    </source>
</evidence>
<keyword evidence="4" id="KW-1133">Transmembrane helix</keyword>
<comment type="caution">
    <text evidence="6">The sequence shown here is derived from an EMBL/GenBank/DDBJ whole genome shotgun (WGS) entry which is preliminary data.</text>
</comment>
<dbReference type="GO" id="GO:0006487">
    <property type="term" value="P:protein N-linked glycosylation"/>
    <property type="evidence" value="ECO:0007669"/>
    <property type="project" value="TreeGrafter"/>
</dbReference>
<feature type="non-terminal residue" evidence="6">
    <location>
        <position position="336"/>
    </location>
</feature>
<keyword evidence="4" id="KW-0472">Membrane</keyword>
<reference evidence="6" key="1">
    <citation type="journal article" date="2021" name="Open Biol.">
        <title>Shared evolutionary footprints suggest mitochondrial oxidative damage underlies multiple complex I losses in fungi.</title>
        <authorList>
            <person name="Schikora-Tamarit M.A."/>
            <person name="Marcet-Houben M."/>
            <person name="Nosek J."/>
            <person name="Gabaldon T."/>
        </authorList>
    </citation>
    <scope>NUCLEOTIDE SEQUENCE</scope>
    <source>
        <strain evidence="6">CBS2887</strain>
    </source>
</reference>
<feature type="domain" description="ALG11 mannosyltransferase N-terminal" evidence="5">
    <location>
        <begin position="18"/>
        <end position="224"/>
    </location>
</feature>
<comment type="subcellular location">
    <subcellularLocation>
        <location evidence="1">Endoplasmic reticulum membrane</location>
    </subcellularLocation>
</comment>
<sequence>MSSIVNIQPSANSSTKGKTYAFFHPYCNAGGGGERVLWQAVKDTLDYDESHSVIVYTGDTDSNGEQILRNVVKRFDIKLDEKRIHWIFLNKRHWVDSKSWPRFTLLGQALGSVILCYEAITRGYELPDSVQPDVWIDTMGYPFSYPLVWLLLGVPIIAYVHFPVISKDMLNKLNVSLFTVAGLKQMLKFVYWYSFLLVYTFVGYFVDITLTNSTWTNNHIQSIWWLNNDMEILYPPCSTEKFIDVEQLSACPISKDTKWTRENRVVVLAQFRPEKRHDLIITQYAKFLHKLGQQQDSTLAAKAPKLTLIGSIRNDQDCQYVQDLKSLAKSNNIPST</sequence>
<dbReference type="GO" id="GO:0005789">
    <property type="term" value="C:endoplasmic reticulum membrane"/>
    <property type="evidence" value="ECO:0007669"/>
    <property type="project" value="UniProtKB-SubCell"/>
</dbReference>
<evidence type="ECO:0000313" key="7">
    <source>
        <dbReference type="Proteomes" id="UP000774326"/>
    </source>
</evidence>
<evidence type="ECO:0000256" key="4">
    <source>
        <dbReference type="SAM" id="Phobius"/>
    </source>
</evidence>
<gene>
    <name evidence="6" type="ORF">WICPIJ_003497</name>
</gene>
<evidence type="ECO:0000256" key="3">
    <source>
        <dbReference type="ARBA" id="ARBA00022824"/>
    </source>
</evidence>
<keyword evidence="7" id="KW-1185">Reference proteome</keyword>
<keyword evidence="4" id="KW-0812">Transmembrane</keyword>
<reference evidence="6" key="2">
    <citation type="submission" date="2021-01" db="EMBL/GenBank/DDBJ databases">
        <authorList>
            <person name="Schikora-Tamarit M.A."/>
        </authorList>
    </citation>
    <scope>NUCLEOTIDE SEQUENCE</scope>
    <source>
        <strain evidence="6">CBS2887</strain>
    </source>
</reference>
<dbReference type="OrthoDB" id="2276068at2759"/>
<evidence type="ECO:0000313" key="6">
    <source>
        <dbReference type="EMBL" id="KAH3685527.1"/>
    </source>
</evidence>
<organism evidence="6 7">
    <name type="scientific">Wickerhamomyces pijperi</name>
    <name type="common">Yeast</name>
    <name type="synonym">Pichia pijperi</name>
    <dbReference type="NCBI Taxonomy" id="599730"/>
    <lineage>
        <taxon>Eukaryota</taxon>
        <taxon>Fungi</taxon>
        <taxon>Dikarya</taxon>
        <taxon>Ascomycota</taxon>
        <taxon>Saccharomycotina</taxon>
        <taxon>Saccharomycetes</taxon>
        <taxon>Phaffomycetales</taxon>
        <taxon>Wickerhamomycetaceae</taxon>
        <taxon>Wickerhamomyces</taxon>
    </lineage>
</organism>
<keyword evidence="3" id="KW-0256">Endoplasmic reticulum</keyword>
<feature type="transmembrane region" description="Helical" evidence="4">
    <location>
        <begin position="186"/>
        <end position="206"/>
    </location>
</feature>
<dbReference type="PANTHER" id="PTHR45919">
    <property type="entry name" value="GDP-MAN:MAN(3)GLCNAC(2)-PP-DOL ALPHA-1,2-MANNOSYLTRANSFERASE"/>
    <property type="match status" value="1"/>
</dbReference>
<protein>
    <recommendedName>
        <fullName evidence="5">ALG11 mannosyltransferase N-terminal domain-containing protein</fullName>
    </recommendedName>
</protein>